<dbReference type="Pfam" id="PF11695">
    <property type="entry name" value="DUF3291"/>
    <property type="match status" value="1"/>
</dbReference>
<accession>A0A023BZY2</accession>
<sequence>MAEINIAKMKAPLDSPLLKEFVDFLEPINKLADESPGFVWRLKDDDGSSAANIESPLEDDMMLINMSVWENLTSLKDFAYGTVHSYFVRDGRKWFERMKSPHMVLWWVDSDHIPTIEEALSKLRHIEEYGPTSDAFNFKKVFNSIGEEI</sequence>
<name>A0A023BZY2_9FLAO</name>
<evidence type="ECO:0000259" key="1">
    <source>
        <dbReference type="Pfam" id="PF11695"/>
    </source>
</evidence>
<proteinExistence type="predicted"/>
<gene>
    <name evidence="2" type="ORF">ATO12_00105</name>
</gene>
<dbReference type="InterPro" id="IPR021708">
    <property type="entry name" value="DUF3291"/>
</dbReference>
<keyword evidence="3" id="KW-1185">Reference proteome</keyword>
<evidence type="ECO:0000313" key="3">
    <source>
        <dbReference type="Proteomes" id="UP000023541"/>
    </source>
</evidence>
<evidence type="ECO:0000313" key="2">
    <source>
        <dbReference type="EMBL" id="EZH75213.1"/>
    </source>
</evidence>
<dbReference type="AlphaFoldDB" id="A0A023BZY2"/>
<dbReference type="STRING" id="1317122.ATO12_00105"/>
<dbReference type="EMBL" id="AQRA01000001">
    <property type="protein sequence ID" value="EZH75213.1"/>
    <property type="molecule type" value="Genomic_DNA"/>
</dbReference>
<comment type="caution">
    <text evidence="2">The sequence shown here is derived from an EMBL/GenBank/DDBJ whole genome shotgun (WGS) entry which is preliminary data.</text>
</comment>
<dbReference type="eggNOG" id="COG2329">
    <property type="taxonomic scope" value="Bacteria"/>
</dbReference>
<reference evidence="2 3" key="1">
    <citation type="submission" date="2014-04" db="EMBL/GenBank/DDBJ databases">
        <title>Aquimarina sp. 22II-S11-z7 Genome Sequencing.</title>
        <authorList>
            <person name="Lai Q."/>
        </authorList>
    </citation>
    <scope>NUCLEOTIDE SEQUENCE [LARGE SCALE GENOMIC DNA]</scope>
    <source>
        <strain evidence="2 3">22II-S11-z7</strain>
    </source>
</reference>
<feature type="domain" description="DUF3291" evidence="1">
    <location>
        <begin position="1"/>
        <end position="140"/>
    </location>
</feature>
<protein>
    <recommendedName>
        <fullName evidence="1">DUF3291 domain-containing protein</fullName>
    </recommendedName>
</protein>
<dbReference type="InterPro" id="IPR011008">
    <property type="entry name" value="Dimeric_a/b-barrel"/>
</dbReference>
<organism evidence="2 3">
    <name type="scientific">Aquimarina atlantica</name>
    <dbReference type="NCBI Taxonomy" id="1317122"/>
    <lineage>
        <taxon>Bacteria</taxon>
        <taxon>Pseudomonadati</taxon>
        <taxon>Bacteroidota</taxon>
        <taxon>Flavobacteriia</taxon>
        <taxon>Flavobacteriales</taxon>
        <taxon>Flavobacteriaceae</taxon>
        <taxon>Aquimarina</taxon>
    </lineage>
</organism>
<dbReference type="Proteomes" id="UP000023541">
    <property type="component" value="Unassembled WGS sequence"/>
</dbReference>
<dbReference type="SUPFAM" id="SSF54909">
    <property type="entry name" value="Dimeric alpha+beta barrel"/>
    <property type="match status" value="1"/>
</dbReference>